<evidence type="ECO:0000256" key="14">
    <source>
        <dbReference type="PROSITE-ProRule" id="PRU00169"/>
    </source>
</evidence>
<comment type="catalytic activity">
    <reaction evidence="1">
        <text>ATP + protein L-histidine = ADP + protein N-phospho-L-histidine.</text>
        <dbReference type="EC" id="2.7.13.3"/>
    </reaction>
</comment>
<dbReference type="RefSeq" id="XP_024379281.1">
    <property type="nucleotide sequence ID" value="XM_024523513.2"/>
</dbReference>
<keyword evidence="11 16" id="KW-1133">Transmembrane helix</keyword>
<dbReference type="InterPro" id="IPR011006">
    <property type="entry name" value="CheY-like_superfamily"/>
</dbReference>
<dbReference type="InterPro" id="IPR005467">
    <property type="entry name" value="His_kinase_dom"/>
</dbReference>
<keyword evidence="13 16" id="KW-0472">Membrane</keyword>
<dbReference type="EnsemblPlants" id="Pp3c6_11730V3.7">
    <property type="protein sequence ID" value="Pp3c6_11730V3.7"/>
    <property type="gene ID" value="Pp3c6_11730"/>
</dbReference>
<evidence type="ECO:0000256" key="1">
    <source>
        <dbReference type="ARBA" id="ARBA00000085"/>
    </source>
</evidence>
<keyword evidence="6" id="KW-0808">Transferase</keyword>
<dbReference type="EnsemblPlants" id="Pp3c6_11730V3.9">
    <property type="protein sequence ID" value="Pp3c6_11730V3.9"/>
    <property type="gene ID" value="Pp3c6_11730"/>
</dbReference>
<feature type="compositionally biased region" description="Polar residues" evidence="15">
    <location>
        <begin position="1027"/>
        <end position="1042"/>
    </location>
</feature>
<dbReference type="RefSeq" id="XP_024379288.1">
    <property type="nucleotide sequence ID" value="XM_024523520.2"/>
</dbReference>
<dbReference type="Gene3D" id="1.10.287.130">
    <property type="match status" value="1"/>
</dbReference>
<keyword evidence="9" id="KW-0418">Kinase</keyword>
<dbReference type="EnsemblPlants" id="Pp3c6_11730V3.17">
    <property type="protein sequence ID" value="Pp3c6_11730V3.17"/>
    <property type="gene ID" value="Pp3c6_11730"/>
</dbReference>
<dbReference type="EnsemblPlants" id="Pp3c6_11730V3.2">
    <property type="protein sequence ID" value="Pp3c6_11730V3.2"/>
    <property type="gene ID" value="Pp3c6_11730"/>
</dbReference>
<dbReference type="OrthoDB" id="60033at2759"/>
<dbReference type="Gramene" id="Pp3c6_11730V3.8">
    <property type="protein sequence ID" value="Pp3c6_11730V3.8"/>
    <property type="gene ID" value="Pp3c6_11730"/>
</dbReference>
<reference evidence="19 21" key="1">
    <citation type="journal article" date="2008" name="Science">
        <title>The Physcomitrella genome reveals evolutionary insights into the conquest of land by plants.</title>
        <authorList>
            <person name="Rensing S."/>
            <person name="Lang D."/>
            <person name="Zimmer A."/>
            <person name="Terry A."/>
            <person name="Salamov A."/>
            <person name="Shapiro H."/>
            <person name="Nishiyama T."/>
            <person name="Perroud P.-F."/>
            <person name="Lindquist E."/>
            <person name="Kamisugi Y."/>
            <person name="Tanahashi T."/>
            <person name="Sakakibara K."/>
            <person name="Fujita T."/>
            <person name="Oishi K."/>
            <person name="Shin-I T."/>
            <person name="Kuroki Y."/>
            <person name="Toyoda A."/>
            <person name="Suzuki Y."/>
            <person name="Hashimoto A."/>
            <person name="Yamaguchi K."/>
            <person name="Sugano A."/>
            <person name="Kohara Y."/>
            <person name="Fujiyama A."/>
            <person name="Anterola A."/>
            <person name="Aoki S."/>
            <person name="Ashton N."/>
            <person name="Barbazuk W.B."/>
            <person name="Barker E."/>
            <person name="Bennetzen J."/>
            <person name="Bezanilla M."/>
            <person name="Blankenship R."/>
            <person name="Cho S.H."/>
            <person name="Dutcher S."/>
            <person name="Estelle M."/>
            <person name="Fawcett J.A."/>
            <person name="Gundlach H."/>
            <person name="Hanada K."/>
            <person name="Heyl A."/>
            <person name="Hicks K.A."/>
            <person name="Hugh J."/>
            <person name="Lohr M."/>
            <person name="Mayer K."/>
            <person name="Melkozernov A."/>
            <person name="Murata T."/>
            <person name="Nelson D."/>
            <person name="Pils B."/>
            <person name="Prigge M."/>
            <person name="Reiss B."/>
            <person name="Renner T."/>
            <person name="Rombauts S."/>
            <person name="Rushton P."/>
            <person name="Sanderfoot A."/>
            <person name="Schween G."/>
            <person name="Shiu S.-H."/>
            <person name="Stueber K."/>
            <person name="Theodoulou F.L."/>
            <person name="Tu H."/>
            <person name="Van de Peer Y."/>
            <person name="Verrier P.J."/>
            <person name="Waters E."/>
            <person name="Wood A."/>
            <person name="Yang L."/>
            <person name="Cove D."/>
            <person name="Cuming A."/>
            <person name="Hasebe M."/>
            <person name="Lucas S."/>
            <person name="Mishler D.B."/>
            <person name="Reski R."/>
            <person name="Grigoriev I."/>
            <person name="Quatrano R.S."/>
            <person name="Boore J.L."/>
        </authorList>
    </citation>
    <scope>NUCLEOTIDE SEQUENCE [LARGE SCALE GENOMIC DNA]</scope>
    <source>
        <strain evidence="20 21">cv. Gransden 2004</strain>
    </source>
</reference>
<dbReference type="Gramene" id="Pp3c6_11730V3.1">
    <property type="protein sequence ID" value="Pp3c6_11730V3.1"/>
    <property type="gene ID" value="Pp3c6_11730"/>
</dbReference>
<dbReference type="PANTHER" id="PTHR45530:SF3">
    <property type="entry name" value="TWO-COMPONENT SYSTEM NARL FAMILY SENSOR HISTIDINE KINASE BARA"/>
    <property type="match status" value="1"/>
</dbReference>
<evidence type="ECO:0000256" key="7">
    <source>
        <dbReference type="ARBA" id="ARBA00022692"/>
    </source>
</evidence>
<evidence type="ECO:0000256" key="5">
    <source>
        <dbReference type="ARBA" id="ARBA00022553"/>
    </source>
</evidence>
<feature type="compositionally biased region" description="Basic and acidic residues" evidence="15">
    <location>
        <begin position="928"/>
        <end position="943"/>
    </location>
</feature>
<evidence type="ECO:0000256" key="11">
    <source>
        <dbReference type="ARBA" id="ARBA00022989"/>
    </source>
</evidence>
<evidence type="ECO:0000313" key="19">
    <source>
        <dbReference type="EMBL" id="PNR52459.1"/>
    </source>
</evidence>
<evidence type="ECO:0000256" key="12">
    <source>
        <dbReference type="ARBA" id="ARBA00023012"/>
    </source>
</evidence>
<comment type="subcellular location">
    <subcellularLocation>
        <location evidence="2">Cell membrane</location>
        <topology evidence="2">Multi-pass membrane protein</topology>
    </subcellularLocation>
</comment>
<dbReference type="GeneID" id="112284033"/>
<feature type="domain" description="Response regulatory" evidence="18">
    <location>
        <begin position="1054"/>
        <end position="1175"/>
    </location>
</feature>
<dbReference type="PROSITE" id="PS50109">
    <property type="entry name" value="HIS_KIN"/>
    <property type="match status" value="1"/>
</dbReference>
<dbReference type="RefSeq" id="XP_073390744.1">
    <property type="nucleotide sequence ID" value="XM_073534643.1"/>
</dbReference>
<dbReference type="Pfam" id="PF02518">
    <property type="entry name" value="HATPase_c"/>
    <property type="match status" value="1"/>
</dbReference>
<feature type="region of interest" description="Disordered" evidence="15">
    <location>
        <begin position="1018"/>
        <end position="1045"/>
    </location>
</feature>
<dbReference type="SMART" id="SM00388">
    <property type="entry name" value="HisKA"/>
    <property type="match status" value="1"/>
</dbReference>
<dbReference type="GO" id="GO:0005524">
    <property type="term" value="F:ATP binding"/>
    <property type="evidence" value="ECO:0007669"/>
    <property type="project" value="UniProtKB-KW"/>
</dbReference>
<feature type="transmembrane region" description="Helical" evidence="16">
    <location>
        <begin position="269"/>
        <end position="291"/>
    </location>
</feature>
<dbReference type="CDD" id="cd00082">
    <property type="entry name" value="HisKA"/>
    <property type="match status" value="1"/>
</dbReference>
<dbReference type="InterPro" id="IPR004358">
    <property type="entry name" value="Sig_transdc_His_kin-like_C"/>
</dbReference>
<dbReference type="RefSeq" id="XP_024379285.1">
    <property type="nucleotide sequence ID" value="XM_024523517.2"/>
</dbReference>
<dbReference type="PROSITE" id="PS50110">
    <property type="entry name" value="RESPONSE_REGULATORY"/>
    <property type="match status" value="1"/>
</dbReference>
<dbReference type="EC" id="2.7.13.3" evidence="3"/>
<reference evidence="20" key="3">
    <citation type="submission" date="2020-12" db="UniProtKB">
        <authorList>
            <consortium name="EnsemblPlants"/>
        </authorList>
    </citation>
    <scope>IDENTIFICATION</scope>
</reference>
<dbReference type="RefSeq" id="XP_024379291.1">
    <property type="nucleotide sequence ID" value="XM_024523523.2"/>
</dbReference>
<dbReference type="EnsemblPlants" id="Pp3c6_11730V3.16">
    <property type="protein sequence ID" value="Pp3c6_11730V3.16"/>
    <property type="gene ID" value="Pp3c6_11730"/>
</dbReference>
<dbReference type="InterPro" id="IPR036097">
    <property type="entry name" value="HisK_dim/P_sf"/>
</dbReference>
<dbReference type="GO" id="GO:0005886">
    <property type="term" value="C:plasma membrane"/>
    <property type="evidence" value="ECO:0007669"/>
    <property type="project" value="UniProtKB-SubCell"/>
</dbReference>
<sequence length="1181" mass="131721">MDKEAQYIYSPLRSERQTSRRRRCLHSFKIILQLPKLFGNYIFWSFTFDNSSRDSGAYKKLFKLNLYAAIFTIIGGICLYELTIEQMVHAMTRSAIFPLYFPHAIGLALACKYQGSVMIGNFLGYYFCRIYLLLRGPLDLNVSRALILTMIAALGVLETHIGAWLMHHYLCRGEAVRKRVPTIDNVAQAFLYILITFGTTLVFDSLIAVVACLSGIVSWDNFSKFWATWWLGVVAGMLTLSPAIIHLLAIPFPSSLMKPPNYFNLVKSILLWAVLLGLLVLVFFFSIQSFVRPLPYLVFPLIMFASFRFNRVGWAIVVAVISLSCAWGTFHRHSSLYYMAGVPPDLSSSSLILQIELFVSVMGLVGIVLAAAVKEKIQLTNDLNKVNSDLEETVAMRTNELVKANNELLISQKRAEHASHAKSDFLANMSHEIRTPIHGILGLTALLLESQLTADQRESLMSVKECADLLLHIINSVLDLSKIEAGRLDIETVPFSIRKMVSSTLRMMQARAQAHNLQLLWHIEGAVPDNLVGDPGKLQQCLLNLVGNALKFTNEGSVTVRVSLSVRKICHKSINTVERDDSQTVALPSAKVCLVEVPPLYSRPTKPPSRLAKLRSWASWPGPYFKSDSGKSQSCTIDVHELPDGDGYHNMQSTEVAPAPGTEIFSQPSTPKTVDVEFEVQDTGIGISKEKLQDMFNPFTQADASTSRLYGGTGLGLCIVKRFVELLGGTIWAESEENKGSTFGFRVPFRVSAEENLTYKTENRQGPRPMRFSSLDAPVSYKLVPKLELKRRAYSLDVLMRNMKFIMPSVVEEDDCEESVSTKRSGGSAAGDNKGSSRITKKARAILLPDDKTKVTKPSNESSTLSPENHPTRPVILLPNDRETTESSLVTNDVGDSKVNILTINRVSSEHRGHVSHERLPLSGQKGNSHEFEKSCVRPKSSEENCQPPPKLTSSIDECSIDGSAVDKMSTVINVHDRTEEATGEKRTKVVTAVVTGVDRSKLEQPDIHVPVELSQETDVRAPTKSRLPTSTLRSDSTNGFRNPNFEDVERPLHILLAEDNPINQKVASRQLQRHGHMVTIVNDGKLALEAVQANHELFDLVLMDVQMPTMDGLQATEMIRDLETKRNWRRLPVLGLTAHAIQGYKETCLSHGMDGYLGKPFEIKQLLRQMRELLSTQRNL</sequence>
<dbReference type="AlphaFoldDB" id="A0A2K1KFC8"/>
<dbReference type="PRINTS" id="PR00344">
    <property type="entry name" value="BCTRLSENSOR"/>
</dbReference>
<evidence type="ECO:0000256" key="16">
    <source>
        <dbReference type="SAM" id="Phobius"/>
    </source>
</evidence>
<evidence type="ECO:0000256" key="15">
    <source>
        <dbReference type="SAM" id="MobiDB-lite"/>
    </source>
</evidence>
<keyword evidence="5 14" id="KW-0597">Phosphoprotein</keyword>
<dbReference type="Gramene" id="Pp3c6_11730V3.3">
    <property type="protein sequence ID" value="Pp3c6_11730V3.3"/>
    <property type="gene ID" value="Pp3c6_11730"/>
</dbReference>
<feature type="domain" description="Histidine kinase" evidence="17">
    <location>
        <begin position="428"/>
        <end position="751"/>
    </location>
</feature>
<dbReference type="RefSeq" id="XP_024379287.1">
    <property type="nucleotide sequence ID" value="XM_024523519.2"/>
</dbReference>
<dbReference type="GO" id="GO:0000155">
    <property type="term" value="F:phosphorelay sensor kinase activity"/>
    <property type="evidence" value="ECO:0007669"/>
    <property type="project" value="InterPro"/>
</dbReference>
<dbReference type="EnsemblPlants" id="Pp3c6_11730V3.5">
    <property type="protein sequence ID" value="Pp3c6_11730V3.5"/>
    <property type="gene ID" value="Pp3c6_11730"/>
</dbReference>
<feature type="transmembrane region" description="Helical" evidence="16">
    <location>
        <begin position="351"/>
        <end position="373"/>
    </location>
</feature>
<dbReference type="RefSeq" id="XP_024379282.1">
    <property type="nucleotide sequence ID" value="XM_024523514.2"/>
</dbReference>
<dbReference type="InterPro" id="IPR003661">
    <property type="entry name" value="HisK_dim/P_dom"/>
</dbReference>
<evidence type="ECO:0000256" key="9">
    <source>
        <dbReference type="ARBA" id="ARBA00022777"/>
    </source>
</evidence>
<dbReference type="EnsemblPlants" id="Pp3c6_11730V3.18">
    <property type="protein sequence ID" value="Pp3c6_11730V3.18"/>
    <property type="gene ID" value="Pp3c6_11730"/>
</dbReference>
<feature type="region of interest" description="Disordered" evidence="15">
    <location>
        <begin position="910"/>
        <end position="957"/>
    </location>
</feature>
<organism evidence="19">
    <name type="scientific">Physcomitrium patens</name>
    <name type="common">Spreading-leaved earth moss</name>
    <name type="synonym">Physcomitrella patens</name>
    <dbReference type="NCBI Taxonomy" id="3218"/>
    <lineage>
        <taxon>Eukaryota</taxon>
        <taxon>Viridiplantae</taxon>
        <taxon>Streptophyta</taxon>
        <taxon>Embryophyta</taxon>
        <taxon>Bryophyta</taxon>
        <taxon>Bryophytina</taxon>
        <taxon>Bryopsida</taxon>
        <taxon>Funariidae</taxon>
        <taxon>Funariales</taxon>
        <taxon>Funariaceae</taxon>
        <taxon>Physcomitrium</taxon>
    </lineage>
</organism>
<keyword evidence="12" id="KW-0902">Two-component regulatory system</keyword>
<dbReference type="EnsemblPlants" id="Pp3c6_11730V3.3">
    <property type="protein sequence ID" value="Pp3c6_11730V3.3"/>
    <property type="gene ID" value="Pp3c6_11730"/>
</dbReference>
<dbReference type="RefSeq" id="XP_073390745.1">
    <property type="nucleotide sequence ID" value="XM_073534644.1"/>
</dbReference>
<evidence type="ECO:0000256" key="4">
    <source>
        <dbReference type="ARBA" id="ARBA00022475"/>
    </source>
</evidence>
<dbReference type="Gramene" id="Pp3c6_11730V3.18">
    <property type="protein sequence ID" value="Pp3c6_11730V3.18"/>
    <property type="gene ID" value="Pp3c6_11730"/>
</dbReference>
<keyword evidence="10" id="KW-0067">ATP-binding</keyword>
<reference evidence="19 21" key="2">
    <citation type="journal article" date="2018" name="Plant J.">
        <title>The Physcomitrella patens chromosome-scale assembly reveals moss genome structure and evolution.</title>
        <authorList>
            <person name="Lang D."/>
            <person name="Ullrich K.K."/>
            <person name="Murat F."/>
            <person name="Fuchs J."/>
            <person name="Jenkins J."/>
            <person name="Haas F.B."/>
            <person name="Piednoel M."/>
            <person name="Gundlach H."/>
            <person name="Van Bel M."/>
            <person name="Meyberg R."/>
            <person name="Vives C."/>
            <person name="Morata J."/>
            <person name="Symeonidi A."/>
            <person name="Hiss M."/>
            <person name="Muchero W."/>
            <person name="Kamisugi Y."/>
            <person name="Saleh O."/>
            <person name="Blanc G."/>
            <person name="Decker E.L."/>
            <person name="van Gessel N."/>
            <person name="Grimwood J."/>
            <person name="Hayes R.D."/>
            <person name="Graham S.W."/>
            <person name="Gunter L.E."/>
            <person name="McDaniel S.F."/>
            <person name="Hoernstein S.N.W."/>
            <person name="Larsson A."/>
            <person name="Li F.W."/>
            <person name="Perroud P.F."/>
            <person name="Phillips J."/>
            <person name="Ranjan P."/>
            <person name="Rokshar D.S."/>
            <person name="Rothfels C.J."/>
            <person name="Schneider L."/>
            <person name="Shu S."/>
            <person name="Stevenson D.W."/>
            <person name="Thummler F."/>
            <person name="Tillich M."/>
            <person name="Villarreal Aguilar J.C."/>
            <person name="Widiez T."/>
            <person name="Wong G.K."/>
            <person name="Wymore A."/>
            <person name="Zhang Y."/>
            <person name="Zimmer A.D."/>
            <person name="Quatrano R.S."/>
            <person name="Mayer K.F.X."/>
            <person name="Goodstein D."/>
            <person name="Casacuberta J.M."/>
            <person name="Vandepoele K."/>
            <person name="Reski R."/>
            <person name="Cuming A.C."/>
            <person name="Tuskan G.A."/>
            <person name="Maumus F."/>
            <person name="Salse J."/>
            <person name="Schmutz J."/>
            <person name="Rensing S.A."/>
        </authorList>
    </citation>
    <scope>NUCLEOTIDE SEQUENCE [LARGE SCALE GENOMIC DNA]</scope>
    <source>
        <strain evidence="20 21">cv. Gransden 2004</strain>
    </source>
</reference>
<dbReference type="SUPFAM" id="SSF52172">
    <property type="entry name" value="CheY-like"/>
    <property type="match status" value="1"/>
</dbReference>
<dbReference type="EnsemblPlants" id="Pp3c6_11730V3.8">
    <property type="protein sequence ID" value="Pp3c6_11730V3.8"/>
    <property type="gene ID" value="Pp3c6_11730"/>
</dbReference>
<evidence type="ECO:0000259" key="18">
    <source>
        <dbReference type="PROSITE" id="PS50110"/>
    </source>
</evidence>
<dbReference type="Gramene" id="Pp3c6_11730V3.17">
    <property type="protein sequence ID" value="Pp3c6_11730V3.17"/>
    <property type="gene ID" value="Pp3c6_11730"/>
</dbReference>
<dbReference type="Gramene" id="Pp3c6_11730V3.9">
    <property type="protein sequence ID" value="Pp3c6_11730V3.9"/>
    <property type="gene ID" value="Pp3c6_11730"/>
</dbReference>
<accession>A0A2K1KFC8</accession>
<dbReference type="PaxDb" id="3218-PP1S113_161V6.2"/>
<name>A0A2K1KFC8_PHYPA</name>
<proteinExistence type="predicted"/>
<evidence type="ECO:0000256" key="13">
    <source>
        <dbReference type="ARBA" id="ARBA00023136"/>
    </source>
</evidence>
<feature type="compositionally biased region" description="Basic and acidic residues" evidence="15">
    <location>
        <begin position="910"/>
        <end position="920"/>
    </location>
</feature>
<dbReference type="Gene3D" id="3.40.50.2300">
    <property type="match status" value="1"/>
</dbReference>
<dbReference type="KEGG" id="ppp:112284033"/>
<dbReference type="EnsemblPlants" id="Pp3c6_11730V3.4">
    <property type="protein sequence ID" value="Pp3c6_11730V3.4"/>
    <property type="gene ID" value="Pp3c6_11730"/>
</dbReference>
<keyword evidence="8" id="KW-0547">Nucleotide-binding</keyword>
<dbReference type="InterPro" id="IPR007895">
    <property type="entry name" value="MASE1"/>
</dbReference>
<dbReference type="CDD" id="cd17546">
    <property type="entry name" value="REC_hyHK_CKI1_RcsC-like"/>
    <property type="match status" value="1"/>
</dbReference>
<evidence type="ECO:0000256" key="8">
    <source>
        <dbReference type="ARBA" id="ARBA00022741"/>
    </source>
</evidence>
<dbReference type="RefSeq" id="XP_024379290.1">
    <property type="nucleotide sequence ID" value="XM_024523522.2"/>
</dbReference>
<dbReference type="RefSeq" id="XP_024379286.1">
    <property type="nucleotide sequence ID" value="XM_024523518.2"/>
</dbReference>
<dbReference type="RefSeq" id="XP_024379283.1">
    <property type="nucleotide sequence ID" value="XM_024523515.2"/>
</dbReference>
<dbReference type="Gene3D" id="3.30.565.10">
    <property type="entry name" value="Histidine kinase-like ATPase, C-terminal domain"/>
    <property type="match status" value="1"/>
</dbReference>
<keyword evidence="4" id="KW-1003">Cell membrane</keyword>
<gene>
    <name evidence="20" type="primary">LOC112284033</name>
    <name evidence="19" type="ORF">PHYPA_008833</name>
</gene>
<evidence type="ECO:0000256" key="3">
    <source>
        <dbReference type="ARBA" id="ARBA00012438"/>
    </source>
</evidence>
<dbReference type="Proteomes" id="UP000006727">
    <property type="component" value="Chromosome 6"/>
</dbReference>
<dbReference type="EMBL" id="ABEU02000006">
    <property type="protein sequence ID" value="PNR52459.1"/>
    <property type="molecule type" value="Genomic_DNA"/>
</dbReference>
<dbReference type="Gramene" id="Pp3c6_11730V3.6">
    <property type="protein sequence ID" value="Pp3c6_11730V3.6"/>
    <property type="gene ID" value="Pp3c6_11730"/>
</dbReference>
<dbReference type="InterPro" id="IPR001789">
    <property type="entry name" value="Sig_transdc_resp-reg_receiver"/>
</dbReference>
<dbReference type="SMART" id="SM00448">
    <property type="entry name" value="REC"/>
    <property type="match status" value="1"/>
</dbReference>
<dbReference type="EnsemblPlants" id="Pp3c6_11730V3.6">
    <property type="protein sequence ID" value="Pp3c6_11730V3.6"/>
    <property type="gene ID" value="Pp3c6_11730"/>
</dbReference>
<dbReference type="InterPro" id="IPR003594">
    <property type="entry name" value="HATPase_dom"/>
</dbReference>
<evidence type="ECO:0000313" key="20">
    <source>
        <dbReference type="EnsemblPlants" id="Pp3c6_11730V3.1"/>
    </source>
</evidence>
<dbReference type="Gramene" id="Pp3c6_11730V3.4">
    <property type="protein sequence ID" value="Pp3c6_11730V3.4"/>
    <property type="gene ID" value="Pp3c6_11730"/>
</dbReference>
<evidence type="ECO:0000256" key="2">
    <source>
        <dbReference type="ARBA" id="ARBA00004651"/>
    </source>
</evidence>
<dbReference type="SMART" id="SM00387">
    <property type="entry name" value="HATPase_c"/>
    <property type="match status" value="1"/>
</dbReference>
<dbReference type="Pfam" id="PF00512">
    <property type="entry name" value="HisKA"/>
    <property type="match status" value="1"/>
</dbReference>
<feature type="region of interest" description="Disordered" evidence="15">
    <location>
        <begin position="817"/>
        <end position="875"/>
    </location>
</feature>
<dbReference type="FunFam" id="1.10.287.130:FF:000002">
    <property type="entry name" value="Two-component osmosensing histidine kinase"/>
    <property type="match status" value="1"/>
</dbReference>
<dbReference type="Pfam" id="PF05231">
    <property type="entry name" value="MASE1"/>
    <property type="match status" value="1"/>
</dbReference>
<dbReference type="Pfam" id="PF00072">
    <property type="entry name" value="Response_reg"/>
    <property type="match status" value="1"/>
</dbReference>
<dbReference type="EnsemblPlants" id="Pp3c6_11730V3.1">
    <property type="protein sequence ID" value="Pp3c6_11730V3.1"/>
    <property type="gene ID" value="Pp3c6_11730"/>
</dbReference>
<evidence type="ECO:0000259" key="17">
    <source>
        <dbReference type="PROSITE" id="PS50109"/>
    </source>
</evidence>
<keyword evidence="7 16" id="KW-0812">Transmembrane</keyword>
<dbReference type="SUPFAM" id="SSF55874">
    <property type="entry name" value="ATPase domain of HSP90 chaperone/DNA topoisomerase II/histidine kinase"/>
    <property type="match status" value="2"/>
</dbReference>
<dbReference type="Gramene" id="Pp3c6_11730V3.5">
    <property type="protein sequence ID" value="Pp3c6_11730V3.5"/>
    <property type="gene ID" value="Pp3c6_11730"/>
</dbReference>
<feature type="transmembrane region" description="Helical" evidence="16">
    <location>
        <begin position="64"/>
        <end position="82"/>
    </location>
</feature>
<dbReference type="InterPro" id="IPR036890">
    <property type="entry name" value="HATPase_C_sf"/>
</dbReference>
<evidence type="ECO:0000256" key="10">
    <source>
        <dbReference type="ARBA" id="ARBA00022840"/>
    </source>
</evidence>
<dbReference type="PANTHER" id="PTHR45530">
    <property type="entry name" value="SENSORY TRANSDUCTION HISTIDINE KINASE"/>
    <property type="match status" value="1"/>
</dbReference>
<feature type="modified residue" description="4-aspartylphosphate" evidence="14">
    <location>
        <position position="1105"/>
    </location>
</feature>
<dbReference type="Gramene" id="Pp3c6_11730V3.2">
    <property type="protein sequence ID" value="Pp3c6_11730V3.2"/>
    <property type="gene ID" value="Pp3c6_11730"/>
</dbReference>
<dbReference type="SUPFAM" id="SSF47384">
    <property type="entry name" value="Homodimeric domain of signal transducing histidine kinase"/>
    <property type="match status" value="1"/>
</dbReference>
<feature type="transmembrane region" description="Helical" evidence="16">
    <location>
        <begin position="312"/>
        <end position="331"/>
    </location>
</feature>
<dbReference type="Gramene" id="Pp3c6_11730V3.16">
    <property type="protein sequence ID" value="Pp3c6_11730V3.16"/>
    <property type="gene ID" value="Pp3c6_11730"/>
</dbReference>
<dbReference type="Gramene" id="Pp3c6_11730V3.7">
    <property type="protein sequence ID" value="Pp3c6_11730V3.7"/>
    <property type="gene ID" value="Pp3c6_11730"/>
</dbReference>
<feature type="compositionally biased region" description="Polar residues" evidence="15">
    <location>
        <begin position="856"/>
        <end position="869"/>
    </location>
</feature>
<dbReference type="CDD" id="cd16922">
    <property type="entry name" value="HATPase_EvgS-ArcB-TorS-like"/>
    <property type="match status" value="1"/>
</dbReference>
<evidence type="ECO:0000256" key="6">
    <source>
        <dbReference type="ARBA" id="ARBA00022679"/>
    </source>
</evidence>
<dbReference type="EnsemblPlants" id="Pp3c6_11730V3.15">
    <property type="protein sequence ID" value="Pp3c6_11730V3.15"/>
    <property type="gene ID" value="Pp3c6_11730"/>
</dbReference>
<keyword evidence="21" id="KW-1185">Reference proteome</keyword>
<feature type="transmembrane region" description="Helical" evidence="16">
    <location>
        <begin position="24"/>
        <end position="44"/>
    </location>
</feature>
<feature type="transmembrane region" description="Helical" evidence="16">
    <location>
        <begin position="229"/>
        <end position="249"/>
    </location>
</feature>
<feature type="transmembrane region" description="Helical" evidence="16">
    <location>
        <begin position="190"/>
        <end position="217"/>
    </location>
</feature>
<dbReference type="Gramene" id="Pp3c6_11730V3.15">
    <property type="protein sequence ID" value="Pp3c6_11730V3.15"/>
    <property type="gene ID" value="Pp3c6_11730"/>
</dbReference>
<protein>
    <recommendedName>
        <fullName evidence="3">histidine kinase</fullName>
        <ecNumber evidence="3">2.7.13.3</ecNumber>
    </recommendedName>
</protein>
<dbReference type="RefSeq" id="XP_073390743.1">
    <property type="nucleotide sequence ID" value="XM_073534642.1"/>
</dbReference>
<feature type="transmembrane region" description="Helical" evidence="16">
    <location>
        <begin position="146"/>
        <end position="170"/>
    </location>
</feature>
<evidence type="ECO:0000313" key="21">
    <source>
        <dbReference type="Proteomes" id="UP000006727"/>
    </source>
</evidence>